<proteinExistence type="predicted"/>
<dbReference type="KEGG" id="rsin:B6N60_05255"/>
<dbReference type="EMBL" id="CP021056">
    <property type="protein sequence ID" value="QXE26522.1"/>
    <property type="molecule type" value="Genomic_DNA"/>
</dbReference>
<dbReference type="RefSeq" id="WP_190605357.1">
    <property type="nucleotide sequence ID" value="NZ_CP021056.1"/>
</dbReference>
<name>A0A975TE54_9NOST</name>
<keyword evidence="3" id="KW-1185">Reference proteome</keyword>
<dbReference type="AlphaFoldDB" id="A0A975TE54"/>
<protein>
    <submittedName>
        <fullName evidence="2">Uncharacterized protein</fullName>
    </submittedName>
</protein>
<dbReference type="Proteomes" id="UP000683511">
    <property type="component" value="Chromosome"/>
</dbReference>
<evidence type="ECO:0000313" key="3">
    <source>
        <dbReference type="Proteomes" id="UP000683511"/>
    </source>
</evidence>
<accession>A0A975TE54</accession>
<evidence type="ECO:0000256" key="1">
    <source>
        <dbReference type="SAM" id="MobiDB-lite"/>
    </source>
</evidence>
<gene>
    <name evidence="2" type="ORF">B6N60_05255</name>
</gene>
<evidence type="ECO:0000313" key="2">
    <source>
        <dbReference type="EMBL" id="QXE26522.1"/>
    </source>
</evidence>
<feature type="compositionally biased region" description="Basic and acidic residues" evidence="1">
    <location>
        <begin position="73"/>
        <end position="90"/>
    </location>
</feature>
<sequence>MDAFAPIPPEWTNQAIHAYEFCCPKCRSSSLDALRVWINRRSPVSTPEHRRKWQEFYHCQCGCAWWAWSSDRPPTDLKREGDRKSRGEGE</sequence>
<feature type="region of interest" description="Disordered" evidence="1">
    <location>
        <begin position="69"/>
        <end position="90"/>
    </location>
</feature>
<reference evidence="2" key="1">
    <citation type="submission" date="2017-04" db="EMBL/GenBank/DDBJ databases">
        <title>Genome deletions in a multicellular cyanobacterial endosymbiont for morphological adaptation in marine diatoms.</title>
        <authorList>
            <person name="Wang Y."/>
            <person name="Gao H."/>
            <person name="Li R."/>
            <person name="Xu X."/>
        </authorList>
    </citation>
    <scope>NUCLEOTIDE SEQUENCE</scope>
    <source>
        <strain evidence="2">FACHB 800</strain>
    </source>
</reference>
<organism evidence="2 3">
    <name type="scientific">Richelia sinica FACHB-800</name>
    <dbReference type="NCBI Taxonomy" id="1357546"/>
    <lineage>
        <taxon>Bacteria</taxon>
        <taxon>Bacillati</taxon>
        <taxon>Cyanobacteriota</taxon>
        <taxon>Cyanophyceae</taxon>
        <taxon>Nostocales</taxon>
        <taxon>Nostocaceae</taxon>
        <taxon>Richelia</taxon>
    </lineage>
</organism>